<dbReference type="Pfam" id="PF07569">
    <property type="entry name" value="Hira"/>
    <property type="match status" value="1"/>
</dbReference>
<comment type="similarity">
    <text evidence="2 10">Belongs to the WD repeat HIR1 family.</text>
</comment>
<evidence type="ECO:0000259" key="12">
    <source>
        <dbReference type="Pfam" id="PF07569"/>
    </source>
</evidence>
<dbReference type="GO" id="GO:0005634">
    <property type="term" value="C:nucleus"/>
    <property type="evidence" value="ECO:0007669"/>
    <property type="project" value="UniProtKB-SubCell"/>
</dbReference>
<feature type="repeat" description="WD" evidence="9">
    <location>
        <begin position="123"/>
        <end position="164"/>
    </location>
</feature>
<proteinExistence type="inferred from homology"/>
<keyword evidence="10" id="KW-0678">Repressor</keyword>
<keyword evidence="4 10" id="KW-0677">Repeat</keyword>
<dbReference type="InterPro" id="IPR011494">
    <property type="entry name" value="HIRA-like_C"/>
</dbReference>
<evidence type="ECO:0000256" key="9">
    <source>
        <dbReference type="PROSITE-ProRule" id="PRU00221"/>
    </source>
</evidence>
<dbReference type="PANTHER" id="PTHR13831:SF0">
    <property type="entry name" value="PROTEIN HIRA"/>
    <property type="match status" value="1"/>
</dbReference>
<evidence type="ECO:0000256" key="7">
    <source>
        <dbReference type="ARBA" id="ARBA00023163"/>
    </source>
</evidence>
<keyword evidence="7 10" id="KW-0804">Transcription</keyword>
<name>A0AAD3DX79_9CHLO</name>
<evidence type="ECO:0000256" key="5">
    <source>
        <dbReference type="ARBA" id="ARBA00022853"/>
    </source>
</evidence>
<dbReference type="AlphaFoldDB" id="A0AAD3DX79"/>
<evidence type="ECO:0000256" key="1">
    <source>
        <dbReference type="ARBA" id="ARBA00004123"/>
    </source>
</evidence>
<feature type="repeat" description="WD" evidence="9">
    <location>
        <begin position="165"/>
        <end position="205"/>
    </location>
</feature>
<accession>A0AAD3DX79</accession>
<dbReference type="InterPro" id="IPR019775">
    <property type="entry name" value="WD40_repeat_CS"/>
</dbReference>
<dbReference type="GO" id="GO:0031491">
    <property type="term" value="F:nucleosome binding"/>
    <property type="evidence" value="ECO:0007669"/>
    <property type="project" value="TreeGrafter"/>
</dbReference>
<comment type="caution">
    <text evidence="14">The sequence shown here is derived from an EMBL/GenBank/DDBJ whole genome shotgun (WGS) entry which is preliminary data.</text>
</comment>
<sequence length="859" mass="88689">MPICDKPTWIQHGGAAIQGVDIDPSGQRIATCGNDNKVRIWSMRPVLSEAAEQDPAVPKQLALLGDSTTPVNCVRFAPSGRLLASGSDDADCYIYEMHEGRGTAVFGSGEAANIENWRLKSRLRGHVTNVADIAWAPDSRRLATCSVDNKVKVWEVSSGHCIRTLEGHMGHVKGVAWDPFDFFLASQGDREVIVWRLEDGEQVARITEPFVNAPIVSFALRPSWSPDGQTLALPNGLDKGMHIVSLLRRNVWTTYDFSLVGHTGPVTAVRYNPHLYYPPRVKQADGTAAAAAAPADGDAGVDEDSVGGVVTVGSTDKRFSLWHQALDQPSLICKRFFKSLINDFAWTPDGRVLVAASYDGSIAALVFDEGDLGRRVPEAEVQQLLSQLYGDPRLRNQKSALTAAPDLLQLEARARADVEREERLNSRLGAGAGAGPGPVPPPSSGAAGPLARPPLVQVNGGPNPAAAATGTAAAAAAATRPPGAAPSSLGPARIQVGGPRPPSPAKTAGAAAAAAARGVGAAAAGAGPSGRDPDQPPAKRVAVQPAGSAGGPAGARMAPGAAAPSSLGGRPLGGNLGGAAADGAGAPGVGPAGPGAGGAAVPVPPAVLVPPDPVKPHMAILIHAQTGKPGEPQIPLELQALNTGHDARNRPTAELVCLAGGSRQWGDAVQGHIVAMAGSSRLAAVSTSQGDLMVYSPAGRRLFPPIRLSGPAAFLSVAAGSSLLLALLSDGQLRLWDFAAGEVLLDTSVAPLLLAGGGQPPRVTSARISSSGSPVLVLSNAHAYVHHAGLRSWVRVADDAFPASAYATNLTAASTGELSRRRRTRAAPPPPLARSRRCWSTTWLPRRRCNRPRSGGCGW</sequence>
<keyword evidence="3 9" id="KW-0853">WD repeat</keyword>
<dbReference type="Proteomes" id="UP001054857">
    <property type="component" value="Unassembled WGS sequence"/>
</dbReference>
<dbReference type="CDD" id="cd00200">
    <property type="entry name" value="WD40"/>
    <property type="match status" value="1"/>
</dbReference>
<evidence type="ECO:0000256" key="10">
    <source>
        <dbReference type="RuleBase" id="RU364014"/>
    </source>
</evidence>
<evidence type="ECO:0000256" key="2">
    <source>
        <dbReference type="ARBA" id="ARBA00007306"/>
    </source>
</evidence>
<dbReference type="PROSITE" id="PS50294">
    <property type="entry name" value="WD_REPEATS_REGION"/>
    <property type="match status" value="1"/>
</dbReference>
<comment type="function">
    <text evidence="10">Required for replication-independent chromatin assembly and for the periodic repression of histone gene transcription during the cell cycle.</text>
</comment>
<feature type="compositionally biased region" description="Low complexity" evidence="11">
    <location>
        <begin position="444"/>
        <end position="492"/>
    </location>
</feature>
<dbReference type="InterPro" id="IPR001680">
    <property type="entry name" value="WD40_rpt"/>
</dbReference>
<dbReference type="GO" id="GO:0000417">
    <property type="term" value="C:HIR complex"/>
    <property type="evidence" value="ECO:0007669"/>
    <property type="project" value="TreeGrafter"/>
</dbReference>
<dbReference type="InterPro" id="IPR036322">
    <property type="entry name" value="WD40_repeat_dom_sf"/>
</dbReference>
<dbReference type="EMBL" id="BMAR01000018">
    <property type="protein sequence ID" value="GFR47461.1"/>
    <property type="molecule type" value="Genomic_DNA"/>
</dbReference>
<dbReference type="InterPro" id="IPR031120">
    <property type="entry name" value="HIR1-like"/>
</dbReference>
<dbReference type="GO" id="GO:0006338">
    <property type="term" value="P:chromatin remodeling"/>
    <property type="evidence" value="ECO:0007669"/>
    <property type="project" value="InterPro"/>
</dbReference>
<evidence type="ECO:0000313" key="15">
    <source>
        <dbReference type="Proteomes" id="UP001054857"/>
    </source>
</evidence>
<feature type="compositionally biased region" description="Low complexity" evidence="11">
    <location>
        <begin position="554"/>
        <end position="569"/>
    </location>
</feature>
<dbReference type="PROSITE" id="PS50082">
    <property type="entry name" value="WD_REPEATS_2"/>
    <property type="match status" value="4"/>
</dbReference>
<feature type="domain" description="CAF1B/HIR1 beta-propeller" evidence="13">
    <location>
        <begin position="18"/>
        <end position="372"/>
    </location>
</feature>
<dbReference type="Pfam" id="PF24105">
    <property type="entry name" value="Beta-prop_CAF1B_HIR1"/>
    <property type="match status" value="1"/>
</dbReference>
<feature type="domain" description="Protein HIRA-like C-terminal" evidence="12">
    <location>
        <begin position="699"/>
        <end position="815"/>
    </location>
</feature>
<comment type="subcellular location">
    <subcellularLocation>
        <location evidence="1 10">Nucleus</location>
    </subcellularLocation>
</comment>
<evidence type="ECO:0000256" key="11">
    <source>
        <dbReference type="SAM" id="MobiDB-lite"/>
    </source>
</evidence>
<dbReference type="PROSITE" id="PS00678">
    <property type="entry name" value="WD_REPEATS_1"/>
    <property type="match status" value="1"/>
</dbReference>
<dbReference type="PANTHER" id="PTHR13831">
    <property type="entry name" value="MEMBER OF THE HIR1 FAMILY OF WD-REPEAT PROTEINS"/>
    <property type="match status" value="1"/>
</dbReference>
<organism evidence="14 15">
    <name type="scientific">Astrephomene gubernaculifera</name>
    <dbReference type="NCBI Taxonomy" id="47775"/>
    <lineage>
        <taxon>Eukaryota</taxon>
        <taxon>Viridiplantae</taxon>
        <taxon>Chlorophyta</taxon>
        <taxon>core chlorophytes</taxon>
        <taxon>Chlorophyceae</taxon>
        <taxon>CS clade</taxon>
        <taxon>Chlamydomonadales</taxon>
        <taxon>Astrephomenaceae</taxon>
        <taxon>Astrephomene</taxon>
    </lineage>
</organism>
<evidence type="ECO:0000256" key="8">
    <source>
        <dbReference type="ARBA" id="ARBA00023242"/>
    </source>
</evidence>
<dbReference type="SMART" id="SM00320">
    <property type="entry name" value="WD40"/>
    <property type="match status" value="7"/>
</dbReference>
<dbReference type="GO" id="GO:0006351">
    <property type="term" value="P:DNA-templated transcription"/>
    <property type="evidence" value="ECO:0007669"/>
    <property type="project" value="InterPro"/>
</dbReference>
<protein>
    <recommendedName>
        <fullName evidence="10">Protein HIRA</fullName>
    </recommendedName>
</protein>
<keyword evidence="8 10" id="KW-0539">Nucleus</keyword>
<keyword evidence="15" id="KW-1185">Reference proteome</keyword>
<evidence type="ECO:0000256" key="6">
    <source>
        <dbReference type="ARBA" id="ARBA00023015"/>
    </source>
</evidence>
<keyword evidence="6 10" id="KW-0805">Transcription regulation</keyword>
<evidence type="ECO:0000313" key="14">
    <source>
        <dbReference type="EMBL" id="GFR47461.1"/>
    </source>
</evidence>
<feature type="region of interest" description="Disordered" evidence="11">
    <location>
        <begin position="427"/>
        <end position="569"/>
    </location>
</feature>
<reference evidence="14 15" key="1">
    <citation type="journal article" date="2021" name="Sci. Rep.">
        <title>Genome sequencing of the multicellular alga Astrephomene provides insights into convergent evolution of germ-soma differentiation.</title>
        <authorList>
            <person name="Yamashita S."/>
            <person name="Yamamoto K."/>
            <person name="Matsuzaki R."/>
            <person name="Suzuki S."/>
            <person name="Yamaguchi H."/>
            <person name="Hirooka S."/>
            <person name="Minakuchi Y."/>
            <person name="Miyagishima S."/>
            <person name="Kawachi M."/>
            <person name="Toyoda A."/>
            <person name="Nozaki H."/>
        </authorList>
    </citation>
    <scope>NUCLEOTIDE SEQUENCE [LARGE SCALE GENOMIC DNA]</scope>
    <source>
        <strain evidence="14 15">NIES-4017</strain>
    </source>
</reference>
<keyword evidence="5 10" id="KW-0156">Chromatin regulator</keyword>
<dbReference type="SUPFAM" id="SSF63829">
    <property type="entry name" value="Calcium-dependent phosphotriesterase"/>
    <property type="match status" value="1"/>
</dbReference>
<evidence type="ECO:0000256" key="3">
    <source>
        <dbReference type="ARBA" id="ARBA00022574"/>
    </source>
</evidence>
<evidence type="ECO:0000259" key="13">
    <source>
        <dbReference type="Pfam" id="PF24105"/>
    </source>
</evidence>
<feature type="repeat" description="WD" evidence="9">
    <location>
        <begin position="64"/>
        <end position="105"/>
    </location>
</feature>
<dbReference type="SUPFAM" id="SSF50978">
    <property type="entry name" value="WD40 repeat-like"/>
    <property type="match status" value="1"/>
</dbReference>
<feature type="repeat" description="WD" evidence="9">
    <location>
        <begin position="10"/>
        <end position="44"/>
    </location>
</feature>
<dbReference type="InterPro" id="IPR015943">
    <property type="entry name" value="WD40/YVTN_repeat-like_dom_sf"/>
</dbReference>
<dbReference type="InterPro" id="IPR055410">
    <property type="entry name" value="Beta-prop_CAF1B_HIR1"/>
</dbReference>
<evidence type="ECO:0000256" key="4">
    <source>
        <dbReference type="ARBA" id="ARBA00022737"/>
    </source>
</evidence>
<feature type="compositionally biased region" description="Low complexity" evidence="11">
    <location>
        <begin position="508"/>
        <end position="526"/>
    </location>
</feature>
<gene>
    <name evidence="14" type="ORF">Agub_g9187</name>
</gene>
<dbReference type="GO" id="GO:0000785">
    <property type="term" value="C:chromatin"/>
    <property type="evidence" value="ECO:0007669"/>
    <property type="project" value="TreeGrafter"/>
</dbReference>
<dbReference type="Gene3D" id="2.130.10.10">
    <property type="entry name" value="YVTN repeat-like/Quinoprotein amine dehydrogenase"/>
    <property type="match status" value="2"/>
</dbReference>
<dbReference type="GO" id="GO:0006355">
    <property type="term" value="P:regulation of DNA-templated transcription"/>
    <property type="evidence" value="ECO:0007669"/>
    <property type="project" value="InterPro"/>
</dbReference>